<sequence length="74" mass="8168">MPTGTVKWFNNAKGYGFIKSEQGDEDIFVHYSTINMEGYRSLKAGQEVKFEISEGPKGLHASDIVPTEAPDSSE</sequence>
<dbReference type="KEGG" id="plei:Q9312_04105"/>
<evidence type="ECO:0000313" key="8">
    <source>
        <dbReference type="EMBL" id="WMS88101.1"/>
    </source>
</evidence>
<dbReference type="InterPro" id="IPR011129">
    <property type="entry name" value="CSD"/>
</dbReference>
<dbReference type="AlphaFoldDB" id="A0AA51RUT2"/>
<dbReference type="FunFam" id="2.40.50.140:FF:000006">
    <property type="entry name" value="Cold shock protein CspC"/>
    <property type="match status" value="1"/>
</dbReference>
<dbReference type="RefSeq" id="WP_309203298.1">
    <property type="nucleotide sequence ID" value="NZ_CP133548.1"/>
</dbReference>
<comment type="subcellular location">
    <subcellularLocation>
        <location evidence="1 5">Cytoplasm</location>
    </subcellularLocation>
</comment>
<protein>
    <recommendedName>
        <fullName evidence="2">Cold shock-like protein CspD</fullName>
    </recommendedName>
</protein>
<reference evidence="8 9" key="1">
    <citation type="submission" date="2023-08" db="EMBL/GenBank/DDBJ databases">
        <title>Pleionea litopenaei sp. nov., isolated from stomach of juvenile Litopenaeus vannamei.</title>
        <authorList>
            <person name="Rho A.M."/>
            <person name="Hwang C.Y."/>
        </authorList>
    </citation>
    <scope>NUCLEOTIDE SEQUENCE [LARGE SCALE GENOMIC DNA]</scope>
    <source>
        <strain evidence="8 9">HL-JVS1</strain>
    </source>
</reference>
<dbReference type="GO" id="GO:0003677">
    <property type="term" value="F:DNA binding"/>
    <property type="evidence" value="ECO:0007669"/>
    <property type="project" value="UniProtKB-KW"/>
</dbReference>
<dbReference type="PROSITE" id="PS51857">
    <property type="entry name" value="CSD_2"/>
    <property type="match status" value="1"/>
</dbReference>
<keyword evidence="4" id="KW-0238">DNA-binding</keyword>
<feature type="region of interest" description="Disordered" evidence="6">
    <location>
        <begin position="54"/>
        <end position="74"/>
    </location>
</feature>
<dbReference type="SMART" id="SM00357">
    <property type="entry name" value="CSP"/>
    <property type="match status" value="1"/>
</dbReference>
<dbReference type="Pfam" id="PF00313">
    <property type="entry name" value="CSD"/>
    <property type="match status" value="1"/>
</dbReference>
<organism evidence="8 9">
    <name type="scientific">Pleionea litopenaei</name>
    <dbReference type="NCBI Taxonomy" id="3070815"/>
    <lineage>
        <taxon>Bacteria</taxon>
        <taxon>Pseudomonadati</taxon>
        <taxon>Pseudomonadota</taxon>
        <taxon>Gammaproteobacteria</taxon>
        <taxon>Oceanospirillales</taxon>
        <taxon>Pleioneaceae</taxon>
        <taxon>Pleionea</taxon>
    </lineage>
</organism>
<dbReference type="PANTHER" id="PTHR11544">
    <property type="entry name" value="COLD SHOCK DOMAIN CONTAINING PROTEINS"/>
    <property type="match status" value="1"/>
</dbReference>
<dbReference type="SUPFAM" id="SSF50249">
    <property type="entry name" value="Nucleic acid-binding proteins"/>
    <property type="match status" value="1"/>
</dbReference>
<accession>A0AA51RUT2</accession>
<dbReference type="InterPro" id="IPR019844">
    <property type="entry name" value="CSD_CS"/>
</dbReference>
<proteinExistence type="predicted"/>
<evidence type="ECO:0000256" key="6">
    <source>
        <dbReference type="SAM" id="MobiDB-lite"/>
    </source>
</evidence>
<evidence type="ECO:0000256" key="5">
    <source>
        <dbReference type="RuleBase" id="RU000408"/>
    </source>
</evidence>
<dbReference type="CDD" id="cd04458">
    <property type="entry name" value="CSP_CDS"/>
    <property type="match status" value="1"/>
</dbReference>
<dbReference type="PROSITE" id="PS00352">
    <property type="entry name" value="CSD_1"/>
    <property type="match status" value="1"/>
</dbReference>
<evidence type="ECO:0000256" key="2">
    <source>
        <dbReference type="ARBA" id="ARBA00022318"/>
    </source>
</evidence>
<dbReference type="GO" id="GO:0006355">
    <property type="term" value="P:regulation of DNA-templated transcription"/>
    <property type="evidence" value="ECO:0007669"/>
    <property type="project" value="InterPro"/>
</dbReference>
<name>A0AA51RUT2_9GAMM</name>
<keyword evidence="9" id="KW-1185">Reference proteome</keyword>
<dbReference type="GO" id="GO:0005829">
    <property type="term" value="C:cytosol"/>
    <property type="evidence" value="ECO:0007669"/>
    <property type="project" value="UniProtKB-ARBA"/>
</dbReference>
<dbReference type="PIRSF" id="PIRSF002599">
    <property type="entry name" value="Cold_shock_A"/>
    <property type="match status" value="1"/>
</dbReference>
<dbReference type="InterPro" id="IPR012751">
    <property type="entry name" value="CspD"/>
</dbReference>
<feature type="domain" description="CSD" evidence="7">
    <location>
        <begin position="1"/>
        <end position="66"/>
    </location>
</feature>
<evidence type="ECO:0000256" key="4">
    <source>
        <dbReference type="ARBA" id="ARBA00023125"/>
    </source>
</evidence>
<dbReference type="Proteomes" id="UP001239782">
    <property type="component" value="Chromosome"/>
</dbReference>
<dbReference type="InterPro" id="IPR002059">
    <property type="entry name" value="CSP_DNA-bd"/>
</dbReference>
<dbReference type="InterPro" id="IPR012156">
    <property type="entry name" value="Cold_shock_CspA"/>
</dbReference>
<evidence type="ECO:0000256" key="1">
    <source>
        <dbReference type="ARBA" id="ARBA00004496"/>
    </source>
</evidence>
<dbReference type="Gene3D" id="2.40.50.140">
    <property type="entry name" value="Nucleic acid-binding proteins"/>
    <property type="match status" value="1"/>
</dbReference>
<dbReference type="EMBL" id="CP133548">
    <property type="protein sequence ID" value="WMS88101.1"/>
    <property type="molecule type" value="Genomic_DNA"/>
</dbReference>
<keyword evidence="3" id="KW-0963">Cytoplasm</keyword>
<evidence type="ECO:0000313" key="9">
    <source>
        <dbReference type="Proteomes" id="UP001239782"/>
    </source>
</evidence>
<evidence type="ECO:0000259" key="7">
    <source>
        <dbReference type="PROSITE" id="PS51857"/>
    </source>
</evidence>
<dbReference type="InterPro" id="IPR012340">
    <property type="entry name" value="NA-bd_OB-fold"/>
</dbReference>
<evidence type="ECO:0000256" key="3">
    <source>
        <dbReference type="ARBA" id="ARBA00022490"/>
    </source>
</evidence>
<gene>
    <name evidence="8" type="primary">cspD</name>
    <name evidence="8" type="ORF">Q9312_04105</name>
</gene>
<dbReference type="NCBIfam" id="TIGR02381">
    <property type="entry name" value="cspD"/>
    <property type="match status" value="1"/>
</dbReference>
<dbReference type="PRINTS" id="PR00050">
    <property type="entry name" value="COLDSHOCK"/>
</dbReference>
<dbReference type="InterPro" id="IPR050181">
    <property type="entry name" value="Cold_shock_domain"/>
</dbReference>